<dbReference type="InterPro" id="IPR018967">
    <property type="entry name" value="FeS-contain_CDGSH-typ"/>
</dbReference>
<dbReference type="InterPro" id="IPR052950">
    <property type="entry name" value="CISD"/>
</dbReference>
<keyword evidence="7" id="KW-1185">Reference proteome</keyword>
<keyword evidence="3" id="KW-0408">Iron</keyword>
<dbReference type="PANTHER" id="PTHR46491">
    <property type="entry name" value="CDGSH IRON SULFUR DOMAIN PROTEIN HOMOLOG"/>
    <property type="match status" value="1"/>
</dbReference>
<evidence type="ECO:0000259" key="5">
    <source>
        <dbReference type="SMART" id="SM00704"/>
    </source>
</evidence>
<keyword evidence="4" id="KW-0411">Iron-sulfur</keyword>
<dbReference type="PANTHER" id="PTHR46491:SF3">
    <property type="entry name" value="CDGSH IRON-SULFUR DOMAIN-CONTAINING PROTEIN 3, MITOCHONDRIAL"/>
    <property type="match status" value="1"/>
</dbReference>
<evidence type="ECO:0000256" key="1">
    <source>
        <dbReference type="ARBA" id="ARBA00022714"/>
    </source>
</evidence>
<keyword evidence="2" id="KW-0479">Metal-binding</keyword>
<evidence type="ECO:0000256" key="2">
    <source>
        <dbReference type="ARBA" id="ARBA00022723"/>
    </source>
</evidence>
<proteinExistence type="predicted"/>
<comment type="caution">
    <text evidence="6">The sequence shown here is derived from an EMBL/GenBank/DDBJ whole genome shotgun (WGS) entry which is preliminary data.</text>
</comment>
<dbReference type="GO" id="GO:0005737">
    <property type="term" value="C:cytoplasm"/>
    <property type="evidence" value="ECO:0007669"/>
    <property type="project" value="UniProtKB-ARBA"/>
</dbReference>
<evidence type="ECO:0000256" key="4">
    <source>
        <dbReference type="ARBA" id="ARBA00023014"/>
    </source>
</evidence>
<dbReference type="SMART" id="SM00704">
    <property type="entry name" value="ZnF_CDGSH"/>
    <property type="match status" value="2"/>
</dbReference>
<evidence type="ECO:0000313" key="7">
    <source>
        <dbReference type="Proteomes" id="UP001161389"/>
    </source>
</evidence>
<reference evidence="6" key="1">
    <citation type="journal article" date="2014" name="Int. J. Syst. Evol. Microbiol.">
        <title>Complete genome sequence of Corynebacterium casei LMG S-19264T (=DSM 44701T), isolated from a smear-ripened cheese.</title>
        <authorList>
            <consortium name="US DOE Joint Genome Institute (JGI-PGF)"/>
            <person name="Walter F."/>
            <person name="Albersmeier A."/>
            <person name="Kalinowski J."/>
            <person name="Ruckert C."/>
        </authorList>
    </citation>
    <scope>NUCLEOTIDE SEQUENCE</scope>
    <source>
        <strain evidence="6">NBRC 110071</strain>
    </source>
</reference>
<dbReference type="AlphaFoldDB" id="A0AA37SA27"/>
<dbReference type="EMBL" id="BSNM01000011">
    <property type="protein sequence ID" value="GLQ31224.1"/>
    <property type="molecule type" value="Genomic_DNA"/>
</dbReference>
<accession>A0AA37SA27</accession>
<evidence type="ECO:0000313" key="6">
    <source>
        <dbReference type="EMBL" id="GLQ31224.1"/>
    </source>
</evidence>
<dbReference type="Proteomes" id="UP001161389">
    <property type="component" value="Unassembled WGS sequence"/>
</dbReference>
<evidence type="ECO:0000256" key="3">
    <source>
        <dbReference type="ARBA" id="ARBA00023004"/>
    </source>
</evidence>
<sequence length="83" mass="9156">MEGENMSEPVRASDVPFGVEVEAGKRYFWCACGRSQTQPFCDGSHKGTEFVPVKYEADETTLVFFCGCKSTNNPPLCDGSHNK</sequence>
<protein>
    <recommendedName>
        <fullName evidence="5">Iron-binding zinc finger CDGSH type domain-containing protein</fullName>
    </recommendedName>
</protein>
<dbReference type="Gene3D" id="3.40.5.90">
    <property type="entry name" value="CDGSH iron-sulfur domain, mitoNEET-type"/>
    <property type="match status" value="2"/>
</dbReference>
<reference evidence="6" key="2">
    <citation type="submission" date="2023-01" db="EMBL/GenBank/DDBJ databases">
        <title>Draft genome sequence of Litoribrevibacter albus strain NBRC 110071.</title>
        <authorList>
            <person name="Sun Q."/>
            <person name="Mori K."/>
        </authorList>
    </citation>
    <scope>NUCLEOTIDE SEQUENCE</scope>
    <source>
        <strain evidence="6">NBRC 110071</strain>
    </source>
</reference>
<keyword evidence="1" id="KW-0001">2Fe-2S</keyword>
<dbReference type="GO" id="GO:0051537">
    <property type="term" value="F:2 iron, 2 sulfur cluster binding"/>
    <property type="evidence" value="ECO:0007669"/>
    <property type="project" value="UniProtKB-KW"/>
</dbReference>
<feature type="domain" description="Iron-binding zinc finger CDGSH type" evidence="5">
    <location>
        <begin position="52"/>
        <end position="83"/>
    </location>
</feature>
<name>A0AA37SA27_9GAMM</name>
<dbReference type="GO" id="GO:0046872">
    <property type="term" value="F:metal ion binding"/>
    <property type="evidence" value="ECO:0007669"/>
    <property type="project" value="UniProtKB-KW"/>
</dbReference>
<gene>
    <name evidence="6" type="ORF">GCM10007876_17030</name>
</gene>
<feature type="domain" description="Iron-binding zinc finger CDGSH type" evidence="5">
    <location>
        <begin position="14"/>
        <end position="51"/>
    </location>
</feature>
<dbReference type="InterPro" id="IPR042216">
    <property type="entry name" value="MitoNEET_CISD"/>
</dbReference>
<organism evidence="6 7">
    <name type="scientific">Litoribrevibacter albus</name>
    <dbReference type="NCBI Taxonomy" id="1473156"/>
    <lineage>
        <taxon>Bacteria</taxon>
        <taxon>Pseudomonadati</taxon>
        <taxon>Pseudomonadota</taxon>
        <taxon>Gammaproteobacteria</taxon>
        <taxon>Oceanospirillales</taxon>
        <taxon>Oceanospirillaceae</taxon>
        <taxon>Litoribrevibacter</taxon>
    </lineage>
</organism>
<dbReference type="Pfam" id="PF09360">
    <property type="entry name" value="zf-CDGSH"/>
    <property type="match status" value="1"/>
</dbReference>